<dbReference type="SUPFAM" id="SSF53098">
    <property type="entry name" value="Ribonuclease H-like"/>
    <property type="match status" value="1"/>
</dbReference>
<dbReference type="Proteomes" id="UP001153954">
    <property type="component" value="Unassembled WGS sequence"/>
</dbReference>
<evidence type="ECO:0000313" key="2">
    <source>
        <dbReference type="Proteomes" id="UP001153954"/>
    </source>
</evidence>
<protein>
    <submittedName>
        <fullName evidence="1">Uncharacterized protein</fullName>
    </submittedName>
</protein>
<dbReference type="InterPro" id="IPR012337">
    <property type="entry name" value="RNaseH-like_sf"/>
</dbReference>
<dbReference type="EMBL" id="CAKOGL010000014">
    <property type="protein sequence ID" value="CAH2094337.1"/>
    <property type="molecule type" value="Genomic_DNA"/>
</dbReference>
<accession>A0AAU9U858</accession>
<gene>
    <name evidence="1" type="ORF">EEDITHA_LOCUS9911</name>
</gene>
<dbReference type="AlphaFoldDB" id="A0AAU9U858"/>
<sequence length="114" mass="12826">MIPVLYNQTKAAPKQKLVINNIVVYFLITDLWTLRANEAYITVTAHYTEEFDLKTALLECSNLPDFHSSANIQTIVTEIVALVNKIIFFISNNVANMQKALIWTGSIMAAIVTH</sequence>
<proteinExistence type="predicted"/>
<comment type="caution">
    <text evidence="1">The sequence shown here is derived from an EMBL/GenBank/DDBJ whole genome shotgun (WGS) entry which is preliminary data.</text>
</comment>
<name>A0AAU9U858_EUPED</name>
<evidence type="ECO:0000313" key="1">
    <source>
        <dbReference type="EMBL" id="CAH2094337.1"/>
    </source>
</evidence>
<keyword evidence="2" id="KW-1185">Reference proteome</keyword>
<reference evidence="1" key="1">
    <citation type="submission" date="2022-03" db="EMBL/GenBank/DDBJ databases">
        <authorList>
            <person name="Tunstrom K."/>
        </authorList>
    </citation>
    <scope>NUCLEOTIDE SEQUENCE</scope>
</reference>
<organism evidence="1 2">
    <name type="scientific">Euphydryas editha</name>
    <name type="common">Edith's checkerspot</name>
    <dbReference type="NCBI Taxonomy" id="104508"/>
    <lineage>
        <taxon>Eukaryota</taxon>
        <taxon>Metazoa</taxon>
        <taxon>Ecdysozoa</taxon>
        <taxon>Arthropoda</taxon>
        <taxon>Hexapoda</taxon>
        <taxon>Insecta</taxon>
        <taxon>Pterygota</taxon>
        <taxon>Neoptera</taxon>
        <taxon>Endopterygota</taxon>
        <taxon>Lepidoptera</taxon>
        <taxon>Glossata</taxon>
        <taxon>Ditrysia</taxon>
        <taxon>Papilionoidea</taxon>
        <taxon>Nymphalidae</taxon>
        <taxon>Nymphalinae</taxon>
        <taxon>Euphydryas</taxon>
    </lineage>
</organism>